<feature type="transmembrane region" description="Helical" evidence="7">
    <location>
        <begin position="341"/>
        <end position="365"/>
    </location>
</feature>
<keyword evidence="5 7" id="KW-0472">Membrane</keyword>
<feature type="transmembrane region" description="Helical" evidence="7">
    <location>
        <begin position="472"/>
        <end position="492"/>
    </location>
</feature>
<keyword evidence="10" id="KW-1185">Reference proteome</keyword>
<dbReference type="InterPro" id="IPR003838">
    <property type="entry name" value="ABC3_permease_C"/>
</dbReference>
<evidence type="ECO:0000256" key="4">
    <source>
        <dbReference type="ARBA" id="ARBA00022989"/>
    </source>
</evidence>
<gene>
    <name evidence="9" type="ORF">Apa02nite_099460</name>
</gene>
<dbReference type="InterPro" id="IPR050250">
    <property type="entry name" value="Macrolide_Exporter_MacB"/>
</dbReference>
<evidence type="ECO:0000256" key="6">
    <source>
        <dbReference type="ARBA" id="ARBA00038076"/>
    </source>
</evidence>
<dbReference type="PANTHER" id="PTHR30572:SF4">
    <property type="entry name" value="ABC TRANSPORTER PERMEASE YTRF"/>
    <property type="match status" value="1"/>
</dbReference>
<protein>
    <recommendedName>
        <fullName evidence="8">ABC3 transporter permease C-terminal domain-containing protein</fullName>
    </recommendedName>
</protein>
<feature type="transmembrane region" description="Helical" evidence="7">
    <location>
        <begin position="695"/>
        <end position="719"/>
    </location>
</feature>
<feature type="domain" description="ABC3 transporter permease C-terminal" evidence="8">
    <location>
        <begin position="699"/>
        <end position="812"/>
    </location>
</feature>
<comment type="subcellular location">
    <subcellularLocation>
        <location evidence="1">Cell membrane</location>
        <topology evidence="1">Multi-pass membrane protein</topology>
    </subcellularLocation>
</comment>
<organism evidence="9 10">
    <name type="scientific">Actinoplanes palleronii</name>
    <dbReference type="NCBI Taxonomy" id="113570"/>
    <lineage>
        <taxon>Bacteria</taxon>
        <taxon>Bacillati</taxon>
        <taxon>Actinomycetota</taxon>
        <taxon>Actinomycetes</taxon>
        <taxon>Micromonosporales</taxon>
        <taxon>Micromonosporaceae</taxon>
        <taxon>Actinoplanes</taxon>
    </lineage>
</organism>
<feature type="domain" description="ABC3 transporter permease C-terminal" evidence="8">
    <location>
        <begin position="250"/>
        <end position="368"/>
    </location>
</feature>
<keyword evidence="4 7" id="KW-1133">Transmembrane helix</keyword>
<sequence length="827" mass="85549">MLIMTLSSLRARWVTLVGTFVALGLGVTLMTTMGLCLASTLDAPRQRPERLAGAPVVVRGADELRIPSATGDRVKTLARPQAVPPTVVAQLTAVGPTIIDRSFSVRIASTGTGADLTGHPWSVAGYGGHRLVAGREPRSATEIALVADPSAVGRSVAARTPAGPGTWTVSGVLAPVPYERAVFFADATAARIAPRIDNLVVLAAPDAVRQVVSATPGLRVLTGDDRRLADTDPDRDADALVAMNALLGTAAGVTTFVSVFVVATTFAFAVAQRRREIGLLRTAGATPRQVRRAMVAEAAVVGVLASAAGCVAGARAAPWLARVLVDGGLAPGWFTVGDYRWPFHVAFWTGLLVALTGVAVATVRVGRIRPVEALREASVDTKTMTVPRWVFGFGLLATGLGLLCWRLLSDPGDALHRKTYTTQPMLLIAAAALLAPALIGALTRLIAWLPAQLPGATGMLMRENASGAIRRTAAVAAPVLVTVALAGSLLGATATISGAKAAETREQTTADLIVQDDDLGPLLDDRTVAAVRAVPGARVLTSATTAVYTLEEGTALIRSEAHAVDPRLLTAARHLPVLAGRLGDLDDDGIVVNEEWAEHTVGERVDVWLGDGAPRSLRVVAVLATGTGSNGVYLTAHNAGGADLDRLDVSWQPGADRQAGETAVRARLEPVGLRVQTRDQWLAEQLPTGSRQTRLGFLVVLGIALVYTGIAVANTMVMATSDQVRDFAVLRLAGATRRQVLLLVLAEALTVAVTGAVLGLGVTVLNLLGIGAALAVLSAPAAISLPWPALGLTLAACAAVAVTAALVTTASALRGRGLTGRLAPHGQ</sequence>
<dbReference type="PANTHER" id="PTHR30572">
    <property type="entry name" value="MEMBRANE COMPONENT OF TRANSPORTER-RELATED"/>
    <property type="match status" value="1"/>
</dbReference>
<feature type="transmembrane region" description="Helical" evidence="7">
    <location>
        <begin position="298"/>
        <end position="321"/>
    </location>
</feature>
<keyword evidence="3 7" id="KW-0812">Transmembrane</keyword>
<feature type="transmembrane region" description="Helical" evidence="7">
    <location>
        <begin position="245"/>
        <end position="271"/>
    </location>
</feature>
<evidence type="ECO:0000313" key="9">
    <source>
        <dbReference type="EMBL" id="GIE73838.1"/>
    </source>
</evidence>
<comment type="similarity">
    <text evidence="6">Belongs to the ABC-4 integral membrane protein family.</text>
</comment>
<name>A0ABQ4BT25_9ACTN</name>
<reference evidence="9 10" key="1">
    <citation type="submission" date="2021-01" db="EMBL/GenBank/DDBJ databases">
        <title>Whole genome shotgun sequence of Actinoplanes palleronii NBRC 14916.</title>
        <authorList>
            <person name="Komaki H."/>
            <person name="Tamura T."/>
        </authorList>
    </citation>
    <scope>NUCLEOTIDE SEQUENCE [LARGE SCALE GENOMIC DNA]</scope>
    <source>
        <strain evidence="9 10">NBRC 14916</strain>
    </source>
</reference>
<dbReference type="Proteomes" id="UP000624709">
    <property type="component" value="Unassembled WGS sequence"/>
</dbReference>
<evidence type="ECO:0000313" key="10">
    <source>
        <dbReference type="Proteomes" id="UP000624709"/>
    </source>
</evidence>
<evidence type="ECO:0000256" key="3">
    <source>
        <dbReference type="ARBA" id="ARBA00022692"/>
    </source>
</evidence>
<accession>A0ABQ4BT25</accession>
<feature type="transmembrane region" description="Helical" evidence="7">
    <location>
        <begin position="428"/>
        <end position="451"/>
    </location>
</feature>
<comment type="caution">
    <text evidence="9">The sequence shown here is derived from an EMBL/GenBank/DDBJ whole genome shotgun (WGS) entry which is preliminary data.</text>
</comment>
<dbReference type="Pfam" id="PF02687">
    <property type="entry name" value="FtsX"/>
    <property type="match status" value="2"/>
</dbReference>
<evidence type="ECO:0000256" key="5">
    <source>
        <dbReference type="ARBA" id="ARBA00023136"/>
    </source>
</evidence>
<evidence type="ECO:0000259" key="8">
    <source>
        <dbReference type="Pfam" id="PF02687"/>
    </source>
</evidence>
<evidence type="ECO:0000256" key="7">
    <source>
        <dbReference type="SAM" id="Phobius"/>
    </source>
</evidence>
<dbReference type="EMBL" id="BOMS01000191">
    <property type="protein sequence ID" value="GIE73838.1"/>
    <property type="molecule type" value="Genomic_DNA"/>
</dbReference>
<feature type="transmembrane region" description="Helical" evidence="7">
    <location>
        <begin position="740"/>
        <end position="769"/>
    </location>
</feature>
<evidence type="ECO:0000256" key="1">
    <source>
        <dbReference type="ARBA" id="ARBA00004651"/>
    </source>
</evidence>
<evidence type="ECO:0000256" key="2">
    <source>
        <dbReference type="ARBA" id="ARBA00022475"/>
    </source>
</evidence>
<feature type="transmembrane region" description="Helical" evidence="7">
    <location>
        <begin position="789"/>
        <end position="813"/>
    </location>
</feature>
<keyword evidence="2" id="KW-1003">Cell membrane</keyword>
<proteinExistence type="inferred from homology"/>